<dbReference type="PANTHER" id="PTHR47331">
    <property type="entry name" value="PHD-TYPE DOMAIN-CONTAINING PROTEIN"/>
    <property type="match status" value="1"/>
</dbReference>
<feature type="region of interest" description="Disordered" evidence="1">
    <location>
        <begin position="349"/>
        <end position="411"/>
    </location>
</feature>
<dbReference type="InterPro" id="IPR040676">
    <property type="entry name" value="DUF5641"/>
</dbReference>
<feature type="compositionally biased region" description="Polar residues" evidence="1">
    <location>
        <begin position="362"/>
        <end position="377"/>
    </location>
</feature>
<dbReference type="PANTHER" id="PTHR47331:SF1">
    <property type="entry name" value="GAG-LIKE PROTEIN"/>
    <property type="match status" value="1"/>
</dbReference>
<protein>
    <recommendedName>
        <fullName evidence="2">DUF5641 domain-containing protein</fullName>
    </recommendedName>
</protein>
<dbReference type="InterPro" id="IPR043128">
    <property type="entry name" value="Rev_trsase/Diguanyl_cyclase"/>
</dbReference>
<name>A0A0V0ZX02_9BILA</name>
<dbReference type="InterPro" id="IPR001969">
    <property type="entry name" value="Aspartic_peptidase_AS"/>
</dbReference>
<dbReference type="InterPro" id="IPR043502">
    <property type="entry name" value="DNA/RNA_pol_sf"/>
</dbReference>
<feature type="region of interest" description="Disordered" evidence="1">
    <location>
        <begin position="599"/>
        <end position="618"/>
    </location>
</feature>
<feature type="domain" description="DUF5641" evidence="2">
    <location>
        <begin position="1377"/>
        <end position="1450"/>
    </location>
</feature>
<dbReference type="PROSITE" id="PS00141">
    <property type="entry name" value="ASP_PROTEASE"/>
    <property type="match status" value="1"/>
</dbReference>
<evidence type="ECO:0000256" key="1">
    <source>
        <dbReference type="SAM" id="MobiDB-lite"/>
    </source>
</evidence>
<reference evidence="3 4" key="1">
    <citation type="submission" date="2015-01" db="EMBL/GenBank/DDBJ databases">
        <title>Evolution of Trichinella species and genotypes.</title>
        <authorList>
            <person name="Korhonen P.K."/>
            <person name="Edoardo P."/>
            <person name="Giuseppe L.R."/>
            <person name="Gasser R.B."/>
        </authorList>
    </citation>
    <scope>NUCLEOTIDE SEQUENCE [LARGE SCALE GENOMIC DNA]</scope>
    <source>
        <strain evidence="3">ISS2496</strain>
    </source>
</reference>
<evidence type="ECO:0000313" key="4">
    <source>
        <dbReference type="Proteomes" id="UP000054783"/>
    </source>
</evidence>
<proteinExistence type="predicted"/>
<feature type="compositionally biased region" description="Basic and acidic residues" evidence="1">
    <location>
        <begin position="604"/>
        <end position="615"/>
    </location>
</feature>
<feature type="region of interest" description="Disordered" evidence="1">
    <location>
        <begin position="277"/>
        <end position="299"/>
    </location>
</feature>
<dbReference type="InterPro" id="IPR008042">
    <property type="entry name" value="Retrotrans_Pao"/>
</dbReference>
<dbReference type="SUPFAM" id="SSF56672">
    <property type="entry name" value="DNA/RNA polymerases"/>
    <property type="match status" value="1"/>
</dbReference>
<comment type="caution">
    <text evidence="3">The sequence shown here is derived from an EMBL/GenBank/DDBJ whole genome shotgun (WGS) entry which is preliminary data.</text>
</comment>
<evidence type="ECO:0000313" key="3">
    <source>
        <dbReference type="EMBL" id="KRY16780.1"/>
    </source>
</evidence>
<dbReference type="EMBL" id="JYDQ01000072">
    <property type="protein sequence ID" value="KRY16780.1"/>
    <property type="molecule type" value="Genomic_DNA"/>
</dbReference>
<dbReference type="STRING" id="990121.A0A0V0ZX02"/>
<dbReference type="GO" id="GO:0006508">
    <property type="term" value="P:proteolysis"/>
    <property type="evidence" value="ECO:0007669"/>
    <property type="project" value="InterPro"/>
</dbReference>
<dbReference type="Gene3D" id="3.30.70.270">
    <property type="match status" value="1"/>
</dbReference>
<organism evidence="3 4">
    <name type="scientific">Trichinella patagoniensis</name>
    <dbReference type="NCBI Taxonomy" id="990121"/>
    <lineage>
        <taxon>Eukaryota</taxon>
        <taxon>Metazoa</taxon>
        <taxon>Ecdysozoa</taxon>
        <taxon>Nematoda</taxon>
        <taxon>Enoplea</taxon>
        <taxon>Dorylaimia</taxon>
        <taxon>Trichinellida</taxon>
        <taxon>Trichinellidae</taxon>
        <taxon>Trichinella</taxon>
    </lineage>
</organism>
<dbReference type="Proteomes" id="UP000054783">
    <property type="component" value="Unassembled WGS sequence"/>
</dbReference>
<accession>A0A0V0ZX02</accession>
<gene>
    <name evidence="3" type="ORF">T12_14779</name>
</gene>
<dbReference type="Pfam" id="PF05380">
    <property type="entry name" value="Peptidase_A17"/>
    <property type="match status" value="1"/>
</dbReference>
<feature type="region of interest" description="Disordered" evidence="1">
    <location>
        <begin position="1500"/>
        <end position="1532"/>
    </location>
</feature>
<keyword evidence="4" id="KW-1185">Reference proteome</keyword>
<dbReference type="Pfam" id="PF18701">
    <property type="entry name" value="DUF5641"/>
    <property type="match status" value="1"/>
</dbReference>
<evidence type="ECO:0000259" key="2">
    <source>
        <dbReference type="Pfam" id="PF18701"/>
    </source>
</evidence>
<dbReference type="GO" id="GO:0004190">
    <property type="term" value="F:aspartic-type endopeptidase activity"/>
    <property type="evidence" value="ECO:0007669"/>
    <property type="project" value="InterPro"/>
</dbReference>
<sequence length="1716" mass="193136">MILVENSNRMSLKIRICYRKRYVGNIDDESARQKGREIRRSISARRQIAMDAPITRWKKRTSLLEVAARYTRDLVGNDEATSADRREAPAGCHHSNAQYAEARRSQVALEDAHPDGEALEATLREGKWTSGESEADRKLDFERSIYQREGLSDITKFLHLRSCLSGSALKAIGDVVESHVLSVMNVKACSNQGAGELTRLHNDLIRHFLELKALGKDVNCGLSGFHVILPTLKRKLPSGVVTEWKIFIKDKKDDEIHSDVFLAFLLEQARIKNTDIGTRTKAPTKGPQQEPHLNAQKPDLRFTTVAVPMEPGGGCPVCKGDHLTDRSPRFRTLRRERCQKRKSNQFWNPLLAGDAVPAGKSPTKQASSAAGSNGTDSTEAKASLSRNQNEKVEDGSEEGTSPVGIHLSSTEGQTTIRLPVVRAMAHGEKRKTKLVNCLLDSGSERSLIRSDVADELDLQGPTRAMTAKGVNGLHVRIADVRRVQFRLTPIPPKALEPFKEGIELTALSLPSLCDDLIATPTPWFCKDKIPSLPRGGPNDPVAIETIFGWIVCGPTTQQAVDREETILAQKEDRLIGLLWKPGASPLPNNLEMAKRRLRSSRHRLAQDPDKERWTEEVPDESGPIGRTWYLPHHAVYQGGPRKAKCRVVFDGSAEMNGVSLNRCLEPGLKLQPDLVAILLRFRRSRIGIQADIEKMYLQIGLRPADRDVCRFQWHAAGSKSPARIYCLTQVGFGLSCSPFLAMRVIRHHAQSHGKVKALVDKVLSDMYVDDLATSCDRIGQARTLIQQLCNLMKSGGFAMKKWASNDPAALSDLPVETLRLYCNRRLDVLTFVSPAEIPLERHNTKRQLALWLTGIEWDDPLPAEINGKWISWKDELERLSAIQVHHAAETAYGAVAYLLTQARDRVPQVRFVLAKARVAPIKRLSLPRLELMASLLSARLKAYITKEMGFSTDKQVCWSDSSVALCWIKGDPRKWKTFVANRVQEIITLTEPSQWRYVPTADNPADRLSRGCTLERPLVVEWLQQPESEWPRLSVVVSPEETRGTDPERRTTAVLKNTFSAQGLQMMIDPTRYCRMEKLLRVTAYCWRWVDQARRPRGERRGSSSLTLLELQEAEKRWVREVQARVFLIQRIGSGSTEWPKSSQIASLSPFVDMEGLLRVGGRLINAALLWCHKHPLLLPPDGTIVASSTRVGTRLYSSITCRRKDVRPFCPLMSELPVARVEPAIAFFHVGLDFAGPLHVQDEDRGVRKVYICLFTCMERNPGRQTRSSARFSSASALKSLRTSWPVGAFSGDTPLKELLQWRILRRSLLRFDELRTTLCELEARINNRPLTLLSEYPKDCAPFTPPHFLIGKELAALPTYSGETPSGTGTKHLGRRWRHQQLFMRQLWKRWTEEYLVSLNVRGKWKNIDHQPEVDDLVLVTEDTVPRNRWKLGVITELLPGSDGIVRSGPPRTIPAHRRPDRYLGVWRHRVRIREARCCAPIDRRSLDNGELRHKDGSVQIKGHGSGHHNIGAGDSERPPASDQTIGGSRWSTARPLTPALYIELESAPRVSCTTVVQEDELVARSWSRIRVRSTGWQYCLYSGKTNWKCWTSRVEVLTEGRSSEGSGGIRLIVRDERYIAGSRTLRARSSWRIMVAESVTRKTSAKEIAVYESLYPDRSTRRGRLHPIHSLFIQSTFVWPHERTSGQFVLGHQIAVAILTPTVLNGTSPTPSA</sequence>
<dbReference type="Gene3D" id="3.10.10.10">
    <property type="entry name" value="HIV Type 1 Reverse Transcriptase, subunit A, domain 1"/>
    <property type="match status" value="1"/>
</dbReference>